<evidence type="ECO:0000313" key="3">
    <source>
        <dbReference type="EMBL" id="MBM6876923.1"/>
    </source>
</evidence>
<evidence type="ECO:0000256" key="1">
    <source>
        <dbReference type="SAM" id="MobiDB-lite"/>
    </source>
</evidence>
<evidence type="ECO:0000259" key="2">
    <source>
        <dbReference type="Pfam" id="PF05076"/>
    </source>
</evidence>
<dbReference type="Pfam" id="PF05076">
    <property type="entry name" value="SUFU"/>
    <property type="match status" value="1"/>
</dbReference>
<protein>
    <submittedName>
        <fullName evidence="3">Suppressor of fused domain protein</fullName>
    </submittedName>
</protein>
<gene>
    <name evidence="3" type="ORF">H9X83_01955</name>
</gene>
<reference evidence="3 4" key="1">
    <citation type="journal article" date="2021" name="Sci. Rep.">
        <title>The distribution of antibiotic resistance genes in chicken gut microbiota commensals.</title>
        <authorList>
            <person name="Juricova H."/>
            <person name="Matiasovicova J."/>
            <person name="Kubasova T."/>
            <person name="Cejkova D."/>
            <person name="Rychlik I."/>
        </authorList>
    </citation>
    <scope>NUCLEOTIDE SEQUENCE [LARGE SCALE GENOMIC DNA]</scope>
    <source>
        <strain evidence="3 4">An431b</strain>
    </source>
</reference>
<feature type="region of interest" description="Disordered" evidence="1">
    <location>
        <begin position="1"/>
        <end position="29"/>
    </location>
</feature>
<name>A0ABS2G8M9_9FIRM</name>
<dbReference type="InterPro" id="IPR020941">
    <property type="entry name" value="SUFU-like_domain"/>
</dbReference>
<feature type="domain" description="Suppressor of fused-like" evidence="2">
    <location>
        <begin position="62"/>
        <end position="229"/>
    </location>
</feature>
<dbReference type="EMBL" id="JACSNV010000002">
    <property type="protein sequence ID" value="MBM6876923.1"/>
    <property type="molecule type" value="Genomic_DNA"/>
</dbReference>
<organism evidence="3 4">
    <name type="scientific">Anaerotignum lactatifermentans</name>
    <dbReference type="NCBI Taxonomy" id="160404"/>
    <lineage>
        <taxon>Bacteria</taxon>
        <taxon>Bacillati</taxon>
        <taxon>Bacillota</taxon>
        <taxon>Clostridia</taxon>
        <taxon>Lachnospirales</taxon>
        <taxon>Anaerotignaceae</taxon>
        <taxon>Anaerotignum</taxon>
    </lineage>
</organism>
<dbReference type="Proteomes" id="UP000729290">
    <property type="component" value="Unassembled WGS sequence"/>
</dbReference>
<dbReference type="RefSeq" id="WP_205133118.1">
    <property type="nucleotide sequence ID" value="NZ_JACSNT010000004.1"/>
</dbReference>
<accession>A0ABS2G8M9</accession>
<evidence type="ECO:0000313" key="4">
    <source>
        <dbReference type="Proteomes" id="UP000729290"/>
    </source>
</evidence>
<feature type="compositionally biased region" description="Basic and acidic residues" evidence="1">
    <location>
        <begin position="17"/>
        <end position="26"/>
    </location>
</feature>
<comment type="caution">
    <text evidence="3">The sequence shown here is derived from an EMBL/GenBank/DDBJ whole genome shotgun (WGS) entry which is preliminary data.</text>
</comment>
<proteinExistence type="predicted"/>
<sequence length="252" mass="29584">MSMEEKKQTEQTAVYHQEPRKQEKQRPVHVTPYSQEIQKHMLKCFPDRQEKVFYDKRSDFLQIDIHMLEAPTNKDFHVLYTVGMSALPMKLPKEFYPEYQMLERAELMVLLPAEWKLEEPSEGEDLNNSLWWPVDLLQYLARFPHEYETWLGWGHTIPNSDQYVSYDEKTTKLCGTMLSSLHENISMFHAKDGTLISFYTLLPLYREEIAFQQEAGSEAMLQKMGDINGFGMIVFPDRPNVCAEEQTEATEA</sequence>
<keyword evidence="4" id="KW-1185">Reference proteome</keyword>